<accession>A0A0R2IWB9</accession>
<dbReference type="InterPro" id="IPR010982">
    <property type="entry name" value="Lambda_DNA-bd_dom_sf"/>
</dbReference>
<dbReference type="PATRIC" id="fig|319652.3.peg.1533"/>
<dbReference type="STRING" id="319652.IV80_GL001513"/>
<dbReference type="Proteomes" id="UP000051568">
    <property type="component" value="Unassembled WGS sequence"/>
</dbReference>
<dbReference type="InterPro" id="IPR053163">
    <property type="entry name" value="HTH-type_regulator_Rgg"/>
</dbReference>
<comment type="caution">
    <text evidence="2">The sequence shown here is derived from an EMBL/GenBank/DDBJ whole genome shotgun (WGS) entry which is preliminary data.</text>
</comment>
<proteinExistence type="predicted"/>
<dbReference type="SUPFAM" id="SSF47413">
    <property type="entry name" value="lambda repressor-like DNA-binding domains"/>
    <property type="match status" value="1"/>
</dbReference>
<dbReference type="InterPro" id="IPR001387">
    <property type="entry name" value="Cro/C1-type_HTH"/>
</dbReference>
<sequence>MHLSQQKLAAGITTQGTISSLERNSTSPGSTILVKLLNRLNLTLADVVSENDPVRVDTLLKKADKLSMNYQYAKVIEVLKKIKNLTEPEQKKHYQFLYTDAKMWLEKKYDDAIFGFNQMLQLPQNDLDIYTVLATCELGVAYDMKKEPAKASFYFEKTADLFKKISVEAYIFWNLLISDNLAMYYSNTNQNDKCLEIIDQALEAAKISATSYFVDSFYYLYGEIKMQDGETQDAYRYMIYARSFANFSDNRLVAEKAEKFLTSHGININI</sequence>
<dbReference type="PANTHER" id="PTHR37038:SF14">
    <property type="entry name" value="TRANSCRIPTIONAL ACTIVATOR"/>
    <property type="match status" value="1"/>
</dbReference>
<dbReference type="Pfam" id="PF01381">
    <property type="entry name" value="HTH_3"/>
    <property type="match status" value="1"/>
</dbReference>
<organism evidence="2 3">
    <name type="scientific">Pediococcus cellicola</name>
    <dbReference type="NCBI Taxonomy" id="319652"/>
    <lineage>
        <taxon>Bacteria</taxon>
        <taxon>Bacillati</taxon>
        <taxon>Bacillota</taxon>
        <taxon>Bacilli</taxon>
        <taxon>Lactobacillales</taxon>
        <taxon>Lactobacillaceae</taxon>
        <taxon>Pediococcus</taxon>
    </lineage>
</organism>
<dbReference type="PROSITE" id="PS50943">
    <property type="entry name" value="HTH_CROC1"/>
    <property type="match status" value="1"/>
</dbReference>
<feature type="domain" description="HTH cro/C1-type" evidence="1">
    <location>
        <begin position="3"/>
        <end position="47"/>
    </location>
</feature>
<dbReference type="PANTHER" id="PTHR37038">
    <property type="entry name" value="TRANSCRIPTIONAL REGULATOR-RELATED"/>
    <property type="match status" value="1"/>
</dbReference>
<protein>
    <submittedName>
        <fullName evidence="2">XRE family transcriptional regulator</fullName>
    </submittedName>
</protein>
<keyword evidence="3" id="KW-1185">Reference proteome</keyword>
<evidence type="ECO:0000313" key="3">
    <source>
        <dbReference type="Proteomes" id="UP000051568"/>
    </source>
</evidence>
<evidence type="ECO:0000313" key="2">
    <source>
        <dbReference type="EMBL" id="KRN66263.1"/>
    </source>
</evidence>
<evidence type="ECO:0000259" key="1">
    <source>
        <dbReference type="PROSITE" id="PS50943"/>
    </source>
</evidence>
<dbReference type="EMBL" id="JQBR01000005">
    <property type="protein sequence ID" value="KRN66263.1"/>
    <property type="molecule type" value="Genomic_DNA"/>
</dbReference>
<dbReference type="SUPFAM" id="SSF48452">
    <property type="entry name" value="TPR-like"/>
    <property type="match status" value="1"/>
</dbReference>
<reference evidence="2 3" key="1">
    <citation type="journal article" date="2015" name="Genome Announc.">
        <title>Expanding the biotechnology potential of lactobacilli through comparative genomics of 213 strains and associated genera.</title>
        <authorList>
            <person name="Sun Z."/>
            <person name="Harris H.M."/>
            <person name="McCann A."/>
            <person name="Guo C."/>
            <person name="Argimon S."/>
            <person name="Zhang W."/>
            <person name="Yang X."/>
            <person name="Jeffery I.B."/>
            <person name="Cooney J.C."/>
            <person name="Kagawa T.F."/>
            <person name="Liu W."/>
            <person name="Song Y."/>
            <person name="Salvetti E."/>
            <person name="Wrobel A."/>
            <person name="Rasinkangas P."/>
            <person name="Parkhill J."/>
            <person name="Rea M.C."/>
            <person name="O'Sullivan O."/>
            <person name="Ritari J."/>
            <person name="Douillard F.P."/>
            <person name="Paul Ross R."/>
            <person name="Yang R."/>
            <person name="Briner A.E."/>
            <person name="Felis G.E."/>
            <person name="de Vos W.M."/>
            <person name="Barrangou R."/>
            <person name="Klaenhammer T.R."/>
            <person name="Caufield P.W."/>
            <person name="Cui Y."/>
            <person name="Zhang H."/>
            <person name="O'Toole P.W."/>
        </authorList>
    </citation>
    <scope>NUCLEOTIDE SEQUENCE [LARGE SCALE GENOMIC DNA]</scope>
    <source>
        <strain evidence="2 3">DSM 17757</strain>
    </source>
</reference>
<dbReference type="Gene3D" id="1.25.40.10">
    <property type="entry name" value="Tetratricopeptide repeat domain"/>
    <property type="match status" value="1"/>
</dbReference>
<dbReference type="CDD" id="cd00093">
    <property type="entry name" value="HTH_XRE"/>
    <property type="match status" value="1"/>
</dbReference>
<dbReference type="AlphaFoldDB" id="A0A0R2IWB9"/>
<name>A0A0R2IWB9_9LACO</name>
<dbReference type="GO" id="GO:0003677">
    <property type="term" value="F:DNA binding"/>
    <property type="evidence" value="ECO:0007669"/>
    <property type="project" value="InterPro"/>
</dbReference>
<dbReference type="InterPro" id="IPR011990">
    <property type="entry name" value="TPR-like_helical_dom_sf"/>
</dbReference>
<gene>
    <name evidence="2" type="ORF">IV80_GL001513</name>
</gene>